<dbReference type="PANTHER" id="PTHR43162">
    <property type="match status" value="1"/>
</dbReference>
<protein>
    <submittedName>
        <fullName evidence="2">SDR family oxidoreductase</fullName>
    </submittedName>
</protein>
<evidence type="ECO:0000313" key="2">
    <source>
        <dbReference type="EMBL" id="TYL80829.1"/>
    </source>
</evidence>
<dbReference type="CDD" id="cd05269">
    <property type="entry name" value="TMR_SDR_a"/>
    <property type="match status" value="1"/>
</dbReference>
<dbReference type="Pfam" id="PF05368">
    <property type="entry name" value="NmrA"/>
    <property type="match status" value="1"/>
</dbReference>
<sequence>MARPPLPEVTAAVSRARTNSLARVIRDVSSPRPPTNCTVARNERRPLDEEATMILVTGGTGAIGSELLRLLSQAGIPARVLSRSPNKTQNLPGITWVVGDLARPETLATAFEDAKSLFLLTHYYEDMVELQHNAIVAARTAGVEHVVKVSAFAATDHSKAPIGQWHYQIEKELEDSRMAWTMLQPHHFMTNLVAQAEYVIKEGTIYSPSGDGKIPYVDPRDVAAVAFVTLTQPGHFGKTYVVTGSEAISYREASEIIGATIGKKLRFVDETPEQARARRIREGVPPAVIESVLAIGAYQRAGGKTVTITNTVAELTGRPPRTVAEFVQENASVFRG</sequence>
<dbReference type="InterPro" id="IPR051604">
    <property type="entry name" value="Ergot_Alk_Oxidoreductase"/>
</dbReference>
<gene>
    <name evidence="2" type="ORF">FXB38_24320</name>
</gene>
<organism evidence="2 3">
    <name type="scientific">Bradyrhizobium cytisi</name>
    <dbReference type="NCBI Taxonomy" id="515489"/>
    <lineage>
        <taxon>Bacteria</taxon>
        <taxon>Pseudomonadati</taxon>
        <taxon>Pseudomonadota</taxon>
        <taxon>Alphaproteobacteria</taxon>
        <taxon>Hyphomicrobiales</taxon>
        <taxon>Nitrobacteraceae</taxon>
        <taxon>Bradyrhizobium</taxon>
    </lineage>
</organism>
<comment type="caution">
    <text evidence="2">The sequence shown here is derived from an EMBL/GenBank/DDBJ whole genome shotgun (WGS) entry which is preliminary data.</text>
</comment>
<evidence type="ECO:0000313" key="3">
    <source>
        <dbReference type="Proteomes" id="UP000324853"/>
    </source>
</evidence>
<keyword evidence="3" id="KW-1185">Reference proteome</keyword>
<name>A0A5S4WVB6_9BRAD</name>
<dbReference type="Gene3D" id="3.90.25.10">
    <property type="entry name" value="UDP-galactose 4-epimerase, domain 1"/>
    <property type="match status" value="1"/>
</dbReference>
<accession>A0A5S4WVB6</accession>
<dbReference type="Proteomes" id="UP000324853">
    <property type="component" value="Unassembled WGS sequence"/>
</dbReference>
<dbReference type="EMBL" id="VSSR01000041">
    <property type="protein sequence ID" value="TYL80829.1"/>
    <property type="molecule type" value="Genomic_DNA"/>
</dbReference>
<dbReference type="OrthoDB" id="109735at2"/>
<dbReference type="SUPFAM" id="SSF51735">
    <property type="entry name" value="NAD(P)-binding Rossmann-fold domains"/>
    <property type="match status" value="1"/>
</dbReference>
<dbReference type="InterPro" id="IPR036291">
    <property type="entry name" value="NAD(P)-bd_dom_sf"/>
</dbReference>
<dbReference type="InterPro" id="IPR008030">
    <property type="entry name" value="NmrA-like"/>
</dbReference>
<evidence type="ECO:0000259" key="1">
    <source>
        <dbReference type="Pfam" id="PF05368"/>
    </source>
</evidence>
<reference evidence="2 3" key="1">
    <citation type="submission" date="2019-08" db="EMBL/GenBank/DDBJ databases">
        <title>Bradyrhizobium hipponensis sp. nov., a rhizobium isolated from a Lupinus angustifolius root nodule in Tunisia.</title>
        <authorList>
            <person name="Off K."/>
            <person name="Rejili M."/>
            <person name="Mars M."/>
            <person name="Brachmann A."/>
            <person name="Marin M."/>
        </authorList>
    </citation>
    <scope>NUCLEOTIDE SEQUENCE [LARGE SCALE GENOMIC DNA]</scope>
    <source>
        <strain evidence="2 3">CTAW11</strain>
    </source>
</reference>
<dbReference type="Gene3D" id="3.40.50.720">
    <property type="entry name" value="NAD(P)-binding Rossmann-like Domain"/>
    <property type="match status" value="1"/>
</dbReference>
<feature type="domain" description="NmrA-like" evidence="1">
    <location>
        <begin position="53"/>
        <end position="326"/>
    </location>
</feature>
<dbReference type="AlphaFoldDB" id="A0A5S4WVB6"/>
<dbReference type="PANTHER" id="PTHR43162:SF1">
    <property type="entry name" value="PRESTALK A DIFFERENTIATION PROTEIN A"/>
    <property type="match status" value="1"/>
</dbReference>
<proteinExistence type="predicted"/>